<dbReference type="SUPFAM" id="SSF144010">
    <property type="entry name" value="CofE-like"/>
    <property type="match status" value="1"/>
</dbReference>
<dbReference type="Proteomes" id="UP000177797">
    <property type="component" value="Unassembled WGS sequence"/>
</dbReference>
<reference evidence="2 3" key="1">
    <citation type="journal article" date="2016" name="Nat. Commun.">
        <title>Thousands of microbial genomes shed light on interconnected biogeochemical processes in an aquifer system.</title>
        <authorList>
            <person name="Anantharaman K."/>
            <person name="Brown C.T."/>
            <person name="Hug L.A."/>
            <person name="Sharon I."/>
            <person name="Castelle C.J."/>
            <person name="Probst A.J."/>
            <person name="Thomas B.C."/>
            <person name="Singh A."/>
            <person name="Wilkins M.J."/>
            <person name="Karaoz U."/>
            <person name="Brodie E.L."/>
            <person name="Williams K.H."/>
            <person name="Hubbard S.S."/>
            <person name="Banfield J.F."/>
        </authorList>
    </citation>
    <scope>NUCLEOTIDE SEQUENCE [LARGE SCALE GENOMIC DNA]</scope>
</reference>
<dbReference type="PANTHER" id="PTHR47917:SF1">
    <property type="entry name" value="COENZYME F420:L-GLUTAMATE LIGASE"/>
    <property type="match status" value="1"/>
</dbReference>
<proteinExistence type="predicted"/>
<dbReference type="Gene3D" id="3.30.1330.100">
    <property type="entry name" value="CofE-like"/>
    <property type="match status" value="1"/>
</dbReference>
<feature type="domain" description="Coenzyme F420:L-glutamate ligase-like" evidence="1">
    <location>
        <begin position="18"/>
        <end position="214"/>
    </location>
</feature>
<evidence type="ECO:0000313" key="2">
    <source>
        <dbReference type="EMBL" id="OHA34777.1"/>
    </source>
</evidence>
<organism evidence="2 3">
    <name type="scientific">Candidatus Taylorbacteria bacterium RIFCSPLOWO2_01_FULL_48_100</name>
    <dbReference type="NCBI Taxonomy" id="1802322"/>
    <lineage>
        <taxon>Bacteria</taxon>
        <taxon>Candidatus Tayloriibacteriota</taxon>
    </lineage>
</organism>
<dbReference type="Pfam" id="PF01996">
    <property type="entry name" value="F420_ligase"/>
    <property type="match status" value="1"/>
</dbReference>
<comment type="caution">
    <text evidence="2">The sequence shown here is derived from an EMBL/GenBank/DDBJ whole genome shotgun (WGS) entry which is preliminary data.</text>
</comment>
<gene>
    <name evidence="2" type="ORF">A2938_03670</name>
</gene>
<evidence type="ECO:0000259" key="1">
    <source>
        <dbReference type="Pfam" id="PF01996"/>
    </source>
</evidence>
<protein>
    <recommendedName>
        <fullName evidence="1">Coenzyme F420:L-glutamate ligase-like domain-containing protein</fullName>
    </recommendedName>
</protein>
<accession>A0A1G2NFB2</accession>
<dbReference type="PANTHER" id="PTHR47917">
    <property type="match status" value="1"/>
</dbReference>
<dbReference type="InterPro" id="IPR002847">
    <property type="entry name" value="F420-0_gamma-glut_ligase-dom"/>
</dbReference>
<evidence type="ECO:0000313" key="3">
    <source>
        <dbReference type="Proteomes" id="UP000177797"/>
    </source>
</evidence>
<dbReference type="EMBL" id="MHSA01000008">
    <property type="protein sequence ID" value="OHA34777.1"/>
    <property type="molecule type" value="Genomic_DNA"/>
</dbReference>
<name>A0A1G2NFB2_9BACT</name>
<dbReference type="AlphaFoldDB" id="A0A1G2NFB2"/>
<sequence>MLITTIKTPLVKVKKCTLIELVERAVLSIPEKSILVVTSKVVSLCEGSAVPRLRQGFGGQALARAEKDALIRKESDYYIPSEKSKWGITLTLTRNILIPSAGIDESNADGHYLLWPRNPQENANALRAHLARRFRRRALGVLITDSKTAPLRRGTTGIALAHSGFDALTDYVGSKDLFGRPFRVSRRSVIDGLAATAVCAMGEGSERTPLALVSDIPFVRFRQRNPTKAELDFLHIQLKEDLYASLLRAAPFRRGGGEASGKKKRRS</sequence>
<dbReference type="Gene3D" id="3.90.1660.10">
    <property type="entry name" value="CofE-like domain"/>
    <property type="match status" value="1"/>
</dbReference>